<feature type="region of interest" description="Disordered" evidence="1">
    <location>
        <begin position="505"/>
        <end position="529"/>
    </location>
</feature>
<feature type="transmembrane region" description="Helical" evidence="2">
    <location>
        <begin position="86"/>
        <end position="105"/>
    </location>
</feature>
<protein>
    <submittedName>
        <fullName evidence="3">Uncharacterized protein</fullName>
    </submittedName>
</protein>
<feature type="transmembrane region" description="Helical" evidence="2">
    <location>
        <begin position="442"/>
        <end position="462"/>
    </location>
</feature>
<comment type="caution">
    <text evidence="3">The sequence shown here is derived from an EMBL/GenBank/DDBJ whole genome shotgun (WGS) entry which is preliminary data.</text>
</comment>
<feature type="transmembrane region" description="Helical" evidence="2">
    <location>
        <begin position="385"/>
        <end position="401"/>
    </location>
</feature>
<feature type="transmembrane region" description="Helical" evidence="2">
    <location>
        <begin position="32"/>
        <end position="49"/>
    </location>
</feature>
<feature type="transmembrane region" description="Helical" evidence="2">
    <location>
        <begin position="413"/>
        <end position="430"/>
    </location>
</feature>
<organism evidence="3 4">
    <name type="scientific">Pararoseomonas baculiformis</name>
    <dbReference type="NCBI Taxonomy" id="2820812"/>
    <lineage>
        <taxon>Bacteria</taxon>
        <taxon>Pseudomonadati</taxon>
        <taxon>Pseudomonadota</taxon>
        <taxon>Alphaproteobacteria</taxon>
        <taxon>Acetobacterales</taxon>
        <taxon>Acetobacteraceae</taxon>
        <taxon>Pararoseomonas</taxon>
    </lineage>
</organism>
<proteinExistence type="predicted"/>
<feature type="transmembrane region" description="Helical" evidence="2">
    <location>
        <begin position="359"/>
        <end position="380"/>
    </location>
</feature>
<accession>A0ABS4AK69</accession>
<evidence type="ECO:0000256" key="1">
    <source>
        <dbReference type="SAM" id="MobiDB-lite"/>
    </source>
</evidence>
<feature type="transmembrane region" description="Helical" evidence="2">
    <location>
        <begin position="55"/>
        <end position="74"/>
    </location>
</feature>
<evidence type="ECO:0000256" key="2">
    <source>
        <dbReference type="SAM" id="Phobius"/>
    </source>
</evidence>
<feature type="transmembrane region" description="Helical" evidence="2">
    <location>
        <begin position="166"/>
        <end position="185"/>
    </location>
</feature>
<dbReference type="RefSeq" id="WP_209380876.1">
    <property type="nucleotide sequence ID" value="NZ_JAGIZB010000019.1"/>
</dbReference>
<keyword evidence="2" id="KW-1133">Transmembrane helix</keyword>
<feature type="transmembrane region" description="Helical" evidence="2">
    <location>
        <begin position="289"/>
        <end position="308"/>
    </location>
</feature>
<dbReference type="EMBL" id="JAGIZB010000019">
    <property type="protein sequence ID" value="MBP0446604.1"/>
    <property type="molecule type" value="Genomic_DNA"/>
</dbReference>
<evidence type="ECO:0000313" key="3">
    <source>
        <dbReference type="EMBL" id="MBP0446604.1"/>
    </source>
</evidence>
<dbReference type="Proteomes" id="UP000681594">
    <property type="component" value="Unassembled WGS sequence"/>
</dbReference>
<reference evidence="3 4" key="1">
    <citation type="submission" date="2021-03" db="EMBL/GenBank/DDBJ databases">
        <authorList>
            <person name="So Y."/>
        </authorList>
    </citation>
    <scope>NUCLEOTIDE SEQUENCE [LARGE SCALE GENOMIC DNA]</scope>
    <source>
        <strain evidence="3 4">SSH11</strain>
    </source>
</reference>
<keyword evidence="2" id="KW-0472">Membrane</keyword>
<name>A0ABS4AK69_9PROT</name>
<evidence type="ECO:0000313" key="4">
    <source>
        <dbReference type="Proteomes" id="UP000681594"/>
    </source>
</evidence>
<sequence>MKSEAPARRPAPHPATRTDLDQVFGHMAPDRLTVLLLSYLLLPGLLFLAGWTAPWVALPTALAGLAALVLAPGWRGAWPLTARMTLLCLALGLLWAGATGAHHLVYATADWQVRDAVLRDLGAGPWPVGYLDPDGTQWLLRAPLGFYLPAGLVGRFAGFHASQAALWLWTGLGFGILLMMLALLARRLAPDRRHRAFAVLVLVFVLFHGLDLLPNIWLDWDFGMGPLASWGRGGEWWARLFQYSGHVTGILWAPNHAMPAWLLAVLLLRHGARAEFPGQLALPLAAGAFWSPVASAGAALLIVPLLLARHGPGLIRRGITPANLLAAVFAVPVCLYLVAGSAEVPHGLLWVVHPHWSTPLLWALFLLLEVLCWAIPAWLLVQGRILTVSVILLCLVPAYVFGPGNEMTARGGMTPLAVLAVAVAAALLRPATSRAQQAARRVMLAFAVVALGGAVMEASLLLKRPWPASAECSLTEAARHSVFARTTDWAHYLAHWPEASLSGWMREPPLRPSEREAGGAPCWPEGRGP</sequence>
<feature type="transmembrane region" description="Helical" evidence="2">
    <location>
        <begin position="197"/>
        <end position="217"/>
    </location>
</feature>
<feature type="compositionally biased region" description="Basic and acidic residues" evidence="1">
    <location>
        <begin position="508"/>
        <end position="517"/>
    </location>
</feature>
<gene>
    <name evidence="3" type="ORF">J8J14_17655</name>
</gene>
<keyword evidence="2" id="KW-0812">Transmembrane</keyword>
<feature type="transmembrane region" description="Helical" evidence="2">
    <location>
        <begin position="320"/>
        <end position="339"/>
    </location>
</feature>
<keyword evidence="4" id="KW-1185">Reference proteome</keyword>